<dbReference type="InterPro" id="IPR032192">
    <property type="entry name" value="GUN4_N"/>
</dbReference>
<dbReference type="InterPro" id="IPR008629">
    <property type="entry name" value="GUN4-like"/>
</dbReference>
<feature type="domain" description="GUN4-like" evidence="1">
    <location>
        <begin position="87"/>
        <end position="225"/>
    </location>
</feature>
<name>A0AAE4FVM3_9CYAN</name>
<gene>
    <name evidence="3" type="ORF">RIF25_13200</name>
</gene>
<dbReference type="InterPro" id="IPR037215">
    <property type="entry name" value="GUN4-like_sf"/>
</dbReference>
<reference evidence="4" key="1">
    <citation type="submission" date="2023-07" db="EMBL/GenBank/DDBJ databases">
        <authorList>
            <person name="Luz R."/>
            <person name="Cordeiro R."/>
            <person name="Fonseca A."/>
            <person name="Goncalves V."/>
        </authorList>
    </citation>
    <scope>NUCLEOTIDE SEQUENCE [LARGE SCALE GENOMIC DNA]</scope>
    <source>
        <strain evidence="4">BACA0444</strain>
    </source>
</reference>
<dbReference type="GO" id="GO:0046906">
    <property type="term" value="F:tetrapyrrole binding"/>
    <property type="evidence" value="ECO:0007669"/>
    <property type="project" value="TreeGrafter"/>
</dbReference>
<dbReference type="PANTHER" id="PTHR34800:SF1">
    <property type="entry name" value="TETRAPYRROLE-BINDING PROTEIN, CHLOROPLASTIC"/>
    <property type="match status" value="1"/>
</dbReference>
<proteinExistence type="predicted"/>
<evidence type="ECO:0000313" key="3">
    <source>
        <dbReference type="EMBL" id="MDS3861760.1"/>
    </source>
</evidence>
<evidence type="ECO:0000313" key="4">
    <source>
        <dbReference type="Proteomes" id="UP001268256"/>
    </source>
</evidence>
<accession>A0AAE4FVM3</accession>
<dbReference type="Pfam" id="PF05419">
    <property type="entry name" value="GUN4"/>
    <property type="match status" value="1"/>
</dbReference>
<dbReference type="GO" id="GO:0030288">
    <property type="term" value="C:outer membrane-bounded periplasmic space"/>
    <property type="evidence" value="ECO:0007669"/>
    <property type="project" value="TreeGrafter"/>
</dbReference>
<organism evidence="3 4">
    <name type="scientific">Pseudocalidococcus azoricus BACA0444</name>
    <dbReference type="NCBI Taxonomy" id="2918990"/>
    <lineage>
        <taxon>Bacteria</taxon>
        <taxon>Bacillati</taxon>
        <taxon>Cyanobacteriota</taxon>
        <taxon>Cyanophyceae</taxon>
        <taxon>Acaryochloridales</taxon>
        <taxon>Thermosynechococcaceae</taxon>
        <taxon>Pseudocalidococcus</taxon>
        <taxon>Pseudocalidococcus azoricus</taxon>
    </lineage>
</organism>
<sequence length="233" mass="26498">MASDTDLLTSLTTQLTSSNEKRQLQALDDLSALMPDGGEKLLELLKTATWAWGVKGRAYELLTELGDAEIKSALVDQYPQGIVPLLSEKGLDYQPLQQLLQHHDYQAADDLTLKLLCQLAGPAAQKRGWLYFTEVEQFPIPDLLTIDHLWLAHSQGKFGYSVQRQIWLGLGQNWSQLWEKINWRQGKKWTRWPGEFTWDLSAPRGHLPLSNQLRGIQVINALLNHRAWSQSST</sequence>
<dbReference type="Gene3D" id="1.25.40.620">
    <property type="match status" value="1"/>
</dbReference>
<dbReference type="EMBL" id="JAVMIP010000016">
    <property type="protein sequence ID" value="MDS3861760.1"/>
    <property type="molecule type" value="Genomic_DNA"/>
</dbReference>
<dbReference type="AlphaFoldDB" id="A0AAE4FVM3"/>
<evidence type="ECO:0000259" key="1">
    <source>
        <dbReference type="Pfam" id="PF05419"/>
    </source>
</evidence>
<dbReference type="PANTHER" id="PTHR34800">
    <property type="entry name" value="TETRAPYRROLE-BINDING PROTEIN, CHLOROPLASTIC"/>
    <property type="match status" value="1"/>
</dbReference>
<evidence type="ECO:0000259" key="2">
    <source>
        <dbReference type="Pfam" id="PF16416"/>
    </source>
</evidence>
<dbReference type="SUPFAM" id="SSF48371">
    <property type="entry name" value="ARM repeat"/>
    <property type="match status" value="1"/>
</dbReference>
<dbReference type="Gene3D" id="1.10.10.1770">
    <property type="entry name" value="Gun4-like"/>
    <property type="match status" value="1"/>
</dbReference>
<comment type="caution">
    <text evidence="3">The sequence shown here is derived from an EMBL/GenBank/DDBJ whole genome shotgun (WGS) entry which is preliminary data.</text>
</comment>
<keyword evidence="4" id="KW-1185">Reference proteome</keyword>
<dbReference type="CDD" id="cd16383">
    <property type="entry name" value="GUN4"/>
    <property type="match status" value="1"/>
</dbReference>
<dbReference type="SUPFAM" id="SSF140869">
    <property type="entry name" value="GUN4-like"/>
    <property type="match status" value="1"/>
</dbReference>
<feature type="domain" description="GUN4 N-terminal ARM-like repeat" evidence="2">
    <location>
        <begin position="4"/>
        <end position="79"/>
    </location>
</feature>
<dbReference type="RefSeq" id="WP_322878991.1">
    <property type="nucleotide sequence ID" value="NZ_JAVMIP010000016.1"/>
</dbReference>
<dbReference type="Proteomes" id="UP001268256">
    <property type="component" value="Unassembled WGS sequence"/>
</dbReference>
<dbReference type="InterPro" id="IPR016024">
    <property type="entry name" value="ARM-type_fold"/>
</dbReference>
<protein>
    <submittedName>
        <fullName evidence="3">GUN4 N-terminal ARM-like repeat domain-containing protein</fullName>
    </submittedName>
</protein>
<dbReference type="Pfam" id="PF16416">
    <property type="entry name" value="GUN4_N"/>
    <property type="match status" value="1"/>
</dbReference>